<organism evidence="3 4">
    <name type="scientific">Nitrogeniibacter mangrovi</name>
    <dbReference type="NCBI Taxonomy" id="2016596"/>
    <lineage>
        <taxon>Bacteria</taxon>
        <taxon>Pseudomonadati</taxon>
        <taxon>Pseudomonadota</taxon>
        <taxon>Betaproteobacteria</taxon>
        <taxon>Rhodocyclales</taxon>
        <taxon>Zoogloeaceae</taxon>
        <taxon>Nitrogeniibacter</taxon>
    </lineage>
</organism>
<feature type="chain" id="PRO_5025557743" evidence="1">
    <location>
        <begin position="23"/>
        <end position="266"/>
    </location>
</feature>
<evidence type="ECO:0000256" key="1">
    <source>
        <dbReference type="SAM" id="SignalP"/>
    </source>
</evidence>
<name>A0A6C1B191_9RHOO</name>
<dbReference type="NCBIfam" id="TIGR02595">
    <property type="entry name" value="PEP_CTERM"/>
    <property type="match status" value="1"/>
</dbReference>
<accession>A0A6C1B191</accession>
<evidence type="ECO:0000313" key="3">
    <source>
        <dbReference type="EMBL" id="QID16759.1"/>
    </source>
</evidence>
<dbReference type="RefSeq" id="WP_173763927.1">
    <property type="nucleotide sequence ID" value="NZ_CP048836.1"/>
</dbReference>
<dbReference type="Pfam" id="PF07589">
    <property type="entry name" value="PEP-CTERM"/>
    <property type="match status" value="1"/>
</dbReference>
<sequence length="266" mass="27649">MSSLTRMLFALLAASAASSALADTNWVGSADYSQAPSGASVGEVVAPFDTYDFARGAVLLEPEPNGGADPVVYNGWFQSYVTNHQFGGTLATAVGLNRDYELTIAGSFREELSSLQPGLFTLTGGSVTLYFDNAVDRSFAADTGFDDGDALITGTIVGGSGALFDIGGRGVGFTDLSIRIDTVDANVFAPATIKSGTSIFTLRLNDATDETFLSGVDSVLGHAYDAGDVRLAADGYLALQVPEPGQYAMLLAGLGAIGMIRRRRLG</sequence>
<gene>
    <name evidence="3" type="primary">pepA</name>
    <name evidence="3" type="ORF">G3580_03380</name>
</gene>
<dbReference type="KEGG" id="azq:G3580_03380"/>
<dbReference type="NCBIfam" id="NF033554">
    <property type="entry name" value="floc_PepA"/>
    <property type="match status" value="1"/>
</dbReference>
<reference evidence="3 4" key="1">
    <citation type="submission" date="2020-02" db="EMBL/GenBank/DDBJ databases">
        <title>Nitrogenibacter mangrovi gen. nov., sp. nov. isolated from mangrove sediment, a denitrifying betaproteobacterium.</title>
        <authorList>
            <person name="Liao H."/>
            <person name="Tian Y."/>
        </authorList>
    </citation>
    <scope>NUCLEOTIDE SEQUENCE [LARGE SCALE GENOMIC DNA]</scope>
    <source>
        <strain evidence="3 4">M9-3-2</strain>
    </source>
</reference>
<feature type="domain" description="Ice-binding protein C-terminal" evidence="2">
    <location>
        <begin position="240"/>
        <end position="264"/>
    </location>
</feature>
<dbReference type="AlphaFoldDB" id="A0A6C1B191"/>
<evidence type="ECO:0000313" key="4">
    <source>
        <dbReference type="Proteomes" id="UP000501991"/>
    </source>
</evidence>
<evidence type="ECO:0000259" key="2">
    <source>
        <dbReference type="Pfam" id="PF07589"/>
    </source>
</evidence>
<dbReference type="InterPro" id="IPR013424">
    <property type="entry name" value="Ice-binding_C"/>
</dbReference>
<keyword evidence="1" id="KW-0732">Signal</keyword>
<dbReference type="Proteomes" id="UP000501991">
    <property type="component" value="Chromosome"/>
</dbReference>
<keyword evidence="4" id="KW-1185">Reference proteome</keyword>
<proteinExistence type="predicted"/>
<dbReference type="EMBL" id="CP048836">
    <property type="protein sequence ID" value="QID16759.1"/>
    <property type="molecule type" value="Genomic_DNA"/>
</dbReference>
<protein>
    <submittedName>
        <fullName evidence="3">Flocculation-associated PEP-CTERM protein PepA</fullName>
    </submittedName>
</protein>
<feature type="signal peptide" evidence="1">
    <location>
        <begin position="1"/>
        <end position="22"/>
    </location>
</feature>